<keyword evidence="8" id="KW-0862">Zinc</keyword>
<keyword evidence="7 14" id="KW-0378">Hydrolase</keyword>
<dbReference type="InterPro" id="IPR001915">
    <property type="entry name" value="Peptidase_M48"/>
</dbReference>
<keyword evidence="4 14" id="KW-0645">Protease</keyword>
<evidence type="ECO:0000256" key="12">
    <source>
        <dbReference type="SAM" id="Phobius"/>
    </source>
</evidence>
<reference evidence="14" key="1">
    <citation type="submission" date="2019-08" db="EMBL/GenBank/DDBJ databases">
        <authorList>
            <person name="Kucharzyk K."/>
            <person name="Murdoch R.W."/>
            <person name="Higgins S."/>
            <person name="Loffler F."/>
        </authorList>
    </citation>
    <scope>NUCLEOTIDE SEQUENCE</scope>
</reference>
<dbReference type="PANTHER" id="PTHR43221">
    <property type="entry name" value="PROTEASE HTPX"/>
    <property type="match status" value="1"/>
</dbReference>
<feature type="transmembrane region" description="Helical" evidence="12">
    <location>
        <begin position="180"/>
        <end position="202"/>
    </location>
</feature>
<protein>
    <submittedName>
        <fullName evidence="14">Protease HtpX</fullName>
        <ecNumber evidence="14">3.4.24.-</ecNumber>
    </submittedName>
</protein>
<keyword evidence="6" id="KW-0479">Metal-binding</keyword>
<evidence type="ECO:0000259" key="13">
    <source>
        <dbReference type="Pfam" id="PF01435"/>
    </source>
</evidence>
<dbReference type="Gene3D" id="3.30.2010.10">
    <property type="entry name" value="Metalloproteases ('zincins'), catalytic domain"/>
    <property type="match status" value="1"/>
</dbReference>
<keyword evidence="9 12" id="KW-1133">Transmembrane helix</keyword>
<comment type="similarity">
    <text evidence="2">Belongs to the peptidase M48B family.</text>
</comment>
<feature type="transmembrane region" description="Helical" evidence="12">
    <location>
        <begin position="40"/>
        <end position="57"/>
    </location>
</feature>
<feature type="transmembrane region" description="Helical" evidence="12">
    <location>
        <begin position="12"/>
        <end position="34"/>
    </location>
</feature>
<dbReference type="EC" id="3.4.24.-" evidence="14"/>
<dbReference type="GO" id="GO:0004222">
    <property type="term" value="F:metalloendopeptidase activity"/>
    <property type="evidence" value="ECO:0007669"/>
    <property type="project" value="InterPro"/>
</dbReference>
<feature type="domain" description="Peptidase M48" evidence="13">
    <location>
        <begin position="74"/>
        <end position="318"/>
    </location>
</feature>
<dbReference type="AlphaFoldDB" id="A0A644V460"/>
<dbReference type="GO" id="GO:0046872">
    <property type="term" value="F:metal ion binding"/>
    <property type="evidence" value="ECO:0007669"/>
    <property type="project" value="UniProtKB-KW"/>
</dbReference>
<dbReference type="PANTHER" id="PTHR43221:SF2">
    <property type="entry name" value="PROTEASE HTPX HOMOLOG"/>
    <property type="match status" value="1"/>
</dbReference>
<dbReference type="InterPro" id="IPR018247">
    <property type="entry name" value="EF_Hand_1_Ca_BS"/>
</dbReference>
<keyword evidence="3" id="KW-1003">Cell membrane</keyword>
<keyword evidence="11 12" id="KW-0472">Membrane</keyword>
<dbReference type="EMBL" id="VSSQ01000217">
    <property type="protein sequence ID" value="MPL86129.1"/>
    <property type="molecule type" value="Genomic_DNA"/>
</dbReference>
<evidence type="ECO:0000313" key="14">
    <source>
        <dbReference type="EMBL" id="MPL86129.1"/>
    </source>
</evidence>
<name>A0A644V460_9ZZZZ</name>
<dbReference type="InterPro" id="IPR050083">
    <property type="entry name" value="HtpX_protease"/>
</dbReference>
<keyword evidence="5 12" id="KW-0812">Transmembrane</keyword>
<evidence type="ECO:0000256" key="10">
    <source>
        <dbReference type="ARBA" id="ARBA00023049"/>
    </source>
</evidence>
<feature type="transmembrane region" description="Helical" evidence="12">
    <location>
        <begin position="150"/>
        <end position="174"/>
    </location>
</feature>
<dbReference type="HAMAP" id="MF_00188">
    <property type="entry name" value="Pept_M48_protease_HtpX"/>
    <property type="match status" value="1"/>
</dbReference>
<dbReference type="CDD" id="cd07338">
    <property type="entry name" value="M48B_HtpX_like"/>
    <property type="match status" value="1"/>
</dbReference>
<comment type="caution">
    <text evidence="14">The sequence shown here is derived from an EMBL/GenBank/DDBJ whole genome shotgun (WGS) entry which is preliminary data.</text>
</comment>
<dbReference type="Pfam" id="PF01435">
    <property type="entry name" value="Peptidase_M48"/>
    <property type="match status" value="1"/>
</dbReference>
<evidence type="ECO:0000256" key="3">
    <source>
        <dbReference type="ARBA" id="ARBA00022475"/>
    </source>
</evidence>
<evidence type="ECO:0000256" key="8">
    <source>
        <dbReference type="ARBA" id="ARBA00022833"/>
    </source>
</evidence>
<dbReference type="InterPro" id="IPR022919">
    <property type="entry name" value="Pept_M48_protease_HtpX"/>
</dbReference>
<evidence type="ECO:0000256" key="11">
    <source>
        <dbReference type="ARBA" id="ARBA00023136"/>
    </source>
</evidence>
<evidence type="ECO:0000256" key="7">
    <source>
        <dbReference type="ARBA" id="ARBA00022801"/>
    </source>
</evidence>
<dbReference type="PROSITE" id="PS00018">
    <property type="entry name" value="EF_HAND_1"/>
    <property type="match status" value="1"/>
</dbReference>
<sequence length="320" mass="35321">MISSTWKLKLRLFLAVAVLMGLIYAIVIVAATFLGYGGNYTLFAVLGLVIIFIQYLIGPSIVEKTMGVKYVTEEQAPELHQMVNELAINAGIPKPKIGISETNIPNAFAFGKTKKDGRVCVTRGILNTLNKEELKAVLGHELSHIKHNDMAVTTLVSAVPLICYYIALSFFFSGDSRNDGGIIIGILAIVAYFIGQLIVLFISRTREYYADQGSIEIGGKPDKLASALYKLVYGAAKSPKEQVKDIEGVKAFFLNDVSHAREDIQELAQLDLDKDGEISEAELAQLRTKNVDIKTSDKVMELFSTHPNMLKRIERLAEYS</sequence>
<gene>
    <name evidence="14" type="primary">htpX_15</name>
    <name evidence="14" type="ORF">SDC9_32105</name>
</gene>
<evidence type="ECO:0000256" key="5">
    <source>
        <dbReference type="ARBA" id="ARBA00022692"/>
    </source>
</evidence>
<evidence type="ECO:0000256" key="9">
    <source>
        <dbReference type="ARBA" id="ARBA00022989"/>
    </source>
</evidence>
<keyword evidence="10" id="KW-0482">Metalloprotease</keyword>
<dbReference type="GO" id="GO:0006508">
    <property type="term" value="P:proteolysis"/>
    <property type="evidence" value="ECO:0007669"/>
    <property type="project" value="UniProtKB-KW"/>
</dbReference>
<accession>A0A644V460</accession>
<evidence type="ECO:0000256" key="6">
    <source>
        <dbReference type="ARBA" id="ARBA00022723"/>
    </source>
</evidence>
<proteinExistence type="inferred from homology"/>
<evidence type="ECO:0000256" key="1">
    <source>
        <dbReference type="ARBA" id="ARBA00001947"/>
    </source>
</evidence>
<organism evidence="14">
    <name type="scientific">bioreactor metagenome</name>
    <dbReference type="NCBI Taxonomy" id="1076179"/>
    <lineage>
        <taxon>unclassified sequences</taxon>
        <taxon>metagenomes</taxon>
        <taxon>ecological metagenomes</taxon>
    </lineage>
</organism>
<comment type="cofactor">
    <cofactor evidence="1">
        <name>Zn(2+)</name>
        <dbReference type="ChEBI" id="CHEBI:29105"/>
    </cofactor>
</comment>
<evidence type="ECO:0000256" key="2">
    <source>
        <dbReference type="ARBA" id="ARBA00009779"/>
    </source>
</evidence>
<evidence type="ECO:0000256" key="4">
    <source>
        <dbReference type="ARBA" id="ARBA00022670"/>
    </source>
</evidence>